<accession>A0AAX1MYI2</accession>
<dbReference type="NCBIfam" id="TIGR04183">
    <property type="entry name" value="Por_Secre_tail"/>
    <property type="match status" value="1"/>
</dbReference>
<dbReference type="Gene3D" id="2.60.120.200">
    <property type="match status" value="1"/>
</dbReference>
<evidence type="ECO:0000259" key="5">
    <source>
        <dbReference type="PROSITE" id="PS51762"/>
    </source>
</evidence>
<sequence length="876" mass="96637">MKRLLTLLLTFLAIQLQAQEWDIFPVPAMAGADSIWELQDNVSDDFNYTFEGTDSKVNFGNDKWYNFYHNHWDGPGYTYWKHQNVTVENGNLIITAGYTPETSKGGSYGVASGCVTSNAKVVYPVYVESAISVANIELASCFWLLSPDDTEEIDIIENYGGVNFYKQFTHISHHSFVRNPFTDYQPRDWNSWYPDSRVNNSYGWGDWCWNNGGERRYMRMGVYWKSPKHFEYYIDGELVRVMYYNAIATNYNGTWQYTYFKSLTWDVNGYKLPTNIASGNQAGYTDVIIHSTSSSFDMDKLKAASNASNGYNVIDPAWFQGGDDDDLDGNGVTLEAKGFTKELDIIINVESQGWLLDQTPSQASLNDPTKNQMKVDWVRVYKPVPDNGGVRPVTGVSLDPTEKVVANGSAYNVTPTFVPYNATNKNVTFTSSNEAVATVNTNGVVSAVGLGDAVINVTTEDGNFTATSNVKVIENGAGSEFIIEAEDFDRTGGTVDDEEWGGPGFGVGITDDNLGINWVNNGDWVEFDYNVAESGNYKVTFLVSTPSDGAAVTLLTNGEEVGEVVVPNNDSWGDYQEVALEVDFYLEAGQNTFKVLASGSNTWQWNMDKMIFTPYTENIIAVEGIELDITSADVERYKTLQLSATVLPENASNKNYSWESSNTFVATVDQNGIVTGVQEGEVEITAVTAEGGIRATATITVTPATSIPVSGINIDIYNVELIINETATITATVLPAEATNQNVIWSSSNETIATVTNGIITALAEGNCTVTVESEDGSFSQNISVVVKAEAPTSIDNVYNPLVVYPNPNKGSITLRGLSNKVYKIIIYNLNGQNVYSVNTYFENEYKIDLSNQPKGVYLVQVIDEETSYSRRIIKE</sequence>
<protein>
    <submittedName>
        <fullName evidence="6">Ig-like domain-containing protein</fullName>
    </submittedName>
</protein>
<dbReference type="InterPro" id="IPR006584">
    <property type="entry name" value="Cellulose-bd_IV"/>
</dbReference>
<dbReference type="InterPro" id="IPR008964">
    <property type="entry name" value="Invasin/intimin_cell_adhesion"/>
</dbReference>
<dbReference type="InterPro" id="IPR008979">
    <property type="entry name" value="Galactose-bd-like_sf"/>
</dbReference>
<dbReference type="RefSeq" id="WP_169663271.1">
    <property type="nucleotide sequence ID" value="NZ_CP076132.1"/>
</dbReference>
<dbReference type="CDD" id="cd04079">
    <property type="entry name" value="CBM6_agarase-like"/>
    <property type="match status" value="1"/>
</dbReference>
<feature type="domain" description="CBM6" evidence="4">
    <location>
        <begin position="481"/>
        <end position="613"/>
    </location>
</feature>
<dbReference type="InterPro" id="IPR026444">
    <property type="entry name" value="Secre_tail"/>
</dbReference>
<evidence type="ECO:0000256" key="1">
    <source>
        <dbReference type="ARBA" id="ARBA00006865"/>
    </source>
</evidence>
<dbReference type="GO" id="GO:0004553">
    <property type="term" value="F:hydrolase activity, hydrolyzing O-glycosyl compounds"/>
    <property type="evidence" value="ECO:0007669"/>
    <property type="project" value="InterPro"/>
</dbReference>
<dbReference type="GO" id="GO:0030246">
    <property type="term" value="F:carbohydrate binding"/>
    <property type="evidence" value="ECO:0007669"/>
    <property type="project" value="InterPro"/>
</dbReference>
<evidence type="ECO:0000313" key="6">
    <source>
        <dbReference type="EMBL" id="QWG00310.1"/>
    </source>
</evidence>
<dbReference type="InterPro" id="IPR003343">
    <property type="entry name" value="Big_2"/>
</dbReference>
<dbReference type="Pfam" id="PF03422">
    <property type="entry name" value="CBM_6"/>
    <property type="match status" value="1"/>
</dbReference>
<dbReference type="InterPro" id="IPR000757">
    <property type="entry name" value="Beta-glucanase-like"/>
</dbReference>
<organism evidence="6 7">
    <name type="scientific">Flammeovirga yaeyamensis</name>
    <dbReference type="NCBI Taxonomy" id="367791"/>
    <lineage>
        <taxon>Bacteria</taxon>
        <taxon>Pseudomonadati</taxon>
        <taxon>Bacteroidota</taxon>
        <taxon>Cytophagia</taxon>
        <taxon>Cytophagales</taxon>
        <taxon>Flammeovirgaceae</taxon>
        <taxon>Flammeovirga</taxon>
    </lineage>
</organism>
<dbReference type="InterPro" id="IPR013320">
    <property type="entry name" value="ConA-like_dom_sf"/>
</dbReference>
<dbReference type="AlphaFoldDB" id="A0AAX1MYI2"/>
<dbReference type="SMART" id="SM00635">
    <property type="entry name" value="BID_2"/>
    <property type="match status" value="3"/>
</dbReference>
<dbReference type="SUPFAM" id="SSF49785">
    <property type="entry name" value="Galactose-binding domain-like"/>
    <property type="match status" value="1"/>
</dbReference>
<evidence type="ECO:0000256" key="2">
    <source>
        <dbReference type="ARBA" id="ARBA00022729"/>
    </source>
</evidence>
<dbReference type="KEGG" id="fya:KMW28_11670"/>
<name>A0AAX1MYI2_9BACT</name>
<dbReference type="SUPFAM" id="SSF49899">
    <property type="entry name" value="Concanavalin A-like lectins/glucanases"/>
    <property type="match status" value="2"/>
</dbReference>
<evidence type="ECO:0000313" key="7">
    <source>
        <dbReference type="Proteomes" id="UP000678679"/>
    </source>
</evidence>
<proteinExistence type="inferred from homology"/>
<dbReference type="Gene3D" id="2.60.120.260">
    <property type="entry name" value="Galactose-binding domain-like"/>
    <property type="match status" value="1"/>
</dbReference>
<dbReference type="PROSITE" id="PS51175">
    <property type="entry name" value="CBM6"/>
    <property type="match status" value="1"/>
</dbReference>
<dbReference type="Pfam" id="PF18962">
    <property type="entry name" value="Por_Secre_tail"/>
    <property type="match status" value="1"/>
</dbReference>
<feature type="signal peptide" evidence="3">
    <location>
        <begin position="1"/>
        <end position="18"/>
    </location>
</feature>
<dbReference type="EMBL" id="CP076132">
    <property type="protein sequence ID" value="QWG00310.1"/>
    <property type="molecule type" value="Genomic_DNA"/>
</dbReference>
<dbReference type="InterPro" id="IPR005084">
    <property type="entry name" value="CBM6"/>
</dbReference>
<dbReference type="Pfam" id="PF02368">
    <property type="entry name" value="Big_2"/>
    <property type="match status" value="3"/>
</dbReference>
<dbReference type="GO" id="GO:0005975">
    <property type="term" value="P:carbohydrate metabolic process"/>
    <property type="evidence" value="ECO:0007669"/>
    <property type="project" value="InterPro"/>
</dbReference>
<evidence type="ECO:0000256" key="3">
    <source>
        <dbReference type="SAM" id="SignalP"/>
    </source>
</evidence>
<keyword evidence="7" id="KW-1185">Reference proteome</keyword>
<comment type="similarity">
    <text evidence="1">Belongs to the glycosyl hydrolase 16 family.</text>
</comment>
<keyword evidence="2 3" id="KW-0732">Signal</keyword>
<dbReference type="SMART" id="SM00606">
    <property type="entry name" value="CBD_IV"/>
    <property type="match status" value="1"/>
</dbReference>
<feature type="domain" description="GH16" evidence="5">
    <location>
        <begin position="19"/>
        <end position="386"/>
    </location>
</feature>
<dbReference type="PROSITE" id="PS51762">
    <property type="entry name" value="GH16_2"/>
    <property type="match status" value="1"/>
</dbReference>
<dbReference type="Gene3D" id="2.60.40.1080">
    <property type="match status" value="3"/>
</dbReference>
<gene>
    <name evidence="6" type="ORF">KMW28_11670</name>
</gene>
<dbReference type="SUPFAM" id="SSF49373">
    <property type="entry name" value="Invasin/intimin cell-adhesion fragments"/>
    <property type="match status" value="3"/>
</dbReference>
<feature type="chain" id="PRO_5043970819" evidence="3">
    <location>
        <begin position="19"/>
        <end position="876"/>
    </location>
</feature>
<evidence type="ECO:0000259" key="4">
    <source>
        <dbReference type="PROSITE" id="PS51175"/>
    </source>
</evidence>
<dbReference type="Proteomes" id="UP000678679">
    <property type="component" value="Chromosome 1"/>
</dbReference>
<reference evidence="6 7" key="1">
    <citation type="submission" date="2021-05" db="EMBL/GenBank/DDBJ databases">
        <title>Comparative genomic studies on the polysaccharide-degrading batcterial strains of the Flammeovirga genus.</title>
        <authorList>
            <person name="Zewei F."/>
            <person name="Zheng Z."/>
            <person name="Yu L."/>
            <person name="Ruyue G."/>
            <person name="Yanhong M."/>
            <person name="Yuanyuan C."/>
            <person name="Jingyan G."/>
            <person name="Wenjun H."/>
        </authorList>
    </citation>
    <scope>NUCLEOTIDE SEQUENCE [LARGE SCALE GENOMIC DNA]</scope>
    <source>
        <strain evidence="6 7">NBRC:100898</strain>
    </source>
</reference>